<organism evidence="2">
    <name type="scientific">Glycine soja</name>
    <name type="common">Wild soybean</name>
    <dbReference type="NCBI Taxonomy" id="3848"/>
    <lineage>
        <taxon>Eukaryota</taxon>
        <taxon>Viridiplantae</taxon>
        <taxon>Streptophyta</taxon>
        <taxon>Embryophyta</taxon>
        <taxon>Tracheophyta</taxon>
        <taxon>Spermatophyta</taxon>
        <taxon>Magnoliopsida</taxon>
        <taxon>eudicotyledons</taxon>
        <taxon>Gunneridae</taxon>
        <taxon>Pentapetalae</taxon>
        <taxon>rosids</taxon>
        <taxon>fabids</taxon>
        <taxon>Fabales</taxon>
        <taxon>Fabaceae</taxon>
        <taxon>Papilionoideae</taxon>
        <taxon>50 kb inversion clade</taxon>
        <taxon>NPAAA clade</taxon>
        <taxon>indigoferoid/millettioid clade</taxon>
        <taxon>Phaseoleae</taxon>
        <taxon>Glycine</taxon>
        <taxon>Glycine subgen. Soja</taxon>
    </lineage>
</organism>
<dbReference type="AlphaFoldDB" id="A0A0B2QY42"/>
<reference evidence="2" key="1">
    <citation type="submission" date="2014-07" db="EMBL/GenBank/DDBJ databases">
        <title>Identification of a novel salt tolerance gene in wild soybean by whole-genome sequencing.</title>
        <authorList>
            <person name="Lam H.-M."/>
            <person name="Qi X."/>
            <person name="Li M.-W."/>
            <person name="Liu X."/>
            <person name="Xie M."/>
            <person name="Ni M."/>
            <person name="Xu X."/>
        </authorList>
    </citation>
    <scope>NUCLEOTIDE SEQUENCE [LARGE SCALE GENOMIC DNA]</scope>
    <source>
        <tissue evidence="2">Root</tissue>
    </source>
</reference>
<evidence type="ECO:0000313" key="2">
    <source>
        <dbReference type="EMBL" id="KHN26470.1"/>
    </source>
</evidence>
<protein>
    <submittedName>
        <fullName evidence="2">Uncharacterized protein</fullName>
    </submittedName>
</protein>
<accession>A0A0B2QY42</accession>
<evidence type="ECO:0000256" key="1">
    <source>
        <dbReference type="SAM" id="Coils"/>
    </source>
</evidence>
<proteinExistence type="predicted"/>
<feature type="coiled-coil region" evidence="1">
    <location>
        <begin position="16"/>
        <end position="43"/>
    </location>
</feature>
<name>A0A0B2QY42_GLYSO</name>
<feature type="non-terminal residue" evidence="2">
    <location>
        <position position="1"/>
    </location>
</feature>
<gene>
    <name evidence="2" type="ORF">glysoja_035805</name>
</gene>
<keyword evidence="1" id="KW-0175">Coiled coil</keyword>
<dbReference type="Proteomes" id="UP000053555">
    <property type="component" value="Unassembled WGS sequence"/>
</dbReference>
<dbReference type="EMBL" id="KN653868">
    <property type="protein sequence ID" value="KHN26470.1"/>
    <property type="molecule type" value="Genomic_DNA"/>
</dbReference>
<feature type="non-terminal residue" evidence="2">
    <location>
        <position position="78"/>
    </location>
</feature>
<sequence>LEDTLTQFMQVSLSNHKSTESTIKNLEVQVGQLAKQLVEMSTDNFLANAEKNPKEECKLIVTRSQRGRIQREKREMRE</sequence>